<feature type="transmembrane region" description="Helical" evidence="5">
    <location>
        <begin position="288"/>
        <end position="308"/>
    </location>
</feature>
<keyword evidence="3 5" id="KW-1133">Transmembrane helix</keyword>
<dbReference type="Proteomes" id="UP001218218">
    <property type="component" value="Unassembled WGS sequence"/>
</dbReference>
<feature type="transmembrane region" description="Helical" evidence="5">
    <location>
        <begin position="382"/>
        <end position="401"/>
    </location>
</feature>
<dbReference type="PROSITE" id="PS50801">
    <property type="entry name" value="STAS"/>
    <property type="match status" value="1"/>
</dbReference>
<dbReference type="InterPro" id="IPR052706">
    <property type="entry name" value="Membrane-Transporter-like"/>
</dbReference>
<evidence type="ECO:0000313" key="8">
    <source>
        <dbReference type="Proteomes" id="UP001218218"/>
    </source>
</evidence>
<protein>
    <submittedName>
        <fullName evidence="7">Sulfate transporter family-domain-containing protein</fullName>
    </submittedName>
</protein>
<evidence type="ECO:0000313" key="7">
    <source>
        <dbReference type="EMBL" id="KAJ7318677.1"/>
    </source>
</evidence>
<dbReference type="InterPro" id="IPR036513">
    <property type="entry name" value="STAS_dom_sf"/>
</dbReference>
<keyword evidence="2 5" id="KW-0812">Transmembrane</keyword>
<dbReference type="Pfam" id="PF00916">
    <property type="entry name" value="Sulfate_transp"/>
    <property type="match status" value="1"/>
</dbReference>
<feature type="domain" description="STAS" evidence="6">
    <location>
        <begin position="529"/>
        <end position="597"/>
    </location>
</feature>
<feature type="transmembrane region" description="Helical" evidence="5">
    <location>
        <begin position="356"/>
        <end position="376"/>
    </location>
</feature>
<feature type="transmembrane region" description="Helical" evidence="5">
    <location>
        <begin position="320"/>
        <end position="344"/>
    </location>
</feature>
<dbReference type="InterPro" id="IPR002645">
    <property type="entry name" value="STAS_dom"/>
</dbReference>
<sequence length="811" mass="87689">MDVLRTRSVRFVSSFPVRLYRALPAVILGTLLNILDVSTGILVFPENGAFRSLQLQGISLFIMSGLTSQIVMTLGGSRFPGAMGTMLIEILPFLRGIANDIRIVLGDDHPGLVPTVMAAYALTSFLTGTVFFILGIVKLGNLVAYFPQTVLTGAIGALGVSLFVLGLGLPFPSSATPPSLSNVRSTLFDKCHLGLLAASFFPAFILSVSLRSRYIELWTRRVIRSAYYIPISFLMIPTVFWITVRALKVPNERLVATGWLFAVESASSSSSGMRLVEWWSLKSASQNIILLVVIGVLNVPIYVPALAFTLDVSYNMNYELLGQGAANIFAGLVGTVPNMLQYSYSVYITRAKGGRFELSLVILLTSALFLCSGHILPYVPTILASAVVLFFGIELFLEAIWEASKTLAWMEYAVVMVTLAACTFLGFAEGFGGGIGAAAAVYFVYGVIDSPARVTRWNERNEIQQLCTEGEDHVAAPIEGRIVSPHTHTPAWITLNTSQSTLLPTSMASADLMVHEDKAYLLQNLNARVVVLSGYIFFASIPSLERALLEPPVPPLFFILDLTHAHRIETAVARVLLRCVRELGLKDNVLVVCGVREGGGLHADFIRAKVPLGFGFDTTTQSSPGIAAFKTRKACLVWCQREREKRLLTASSAEGLDDQVKDTALTELCRFFDLEPSTVLGASTDDLLQSSTISRLTEAGRRVSVYLPGDVIRGTAIALIVEGEIDVRIAAAPSTADTGVSRPSVQRMLAMVPHEALRAARARLSGSSSRGSAPTRVLKAGDVLNGTEFAVSKTRTVVVELVGGERLTAWA</sequence>
<comment type="subcellular location">
    <subcellularLocation>
        <location evidence="1">Membrane</location>
        <topology evidence="1">Multi-pass membrane protein</topology>
    </subcellularLocation>
</comment>
<dbReference type="GO" id="GO:0016020">
    <property type="term" value="C:membrane"/>
    <property type="evidence" value="ECO:0007669"/>
    <property type="project" value="UniProtKB-SubCell"/>
</dbReference>
<dbReference type="Pfam" id="PF01740">
    <property type="entry name" value="STAS"/>
    <property type="match status" value="1"/>
</dbReference>
<proteinExistence type="predicted"/>
<dbReference type="SUPFAM" id="SSF52091">
    <property type="entry name" value="SpoIIaa-like"/>
    <property type="match status" value="1"/>
</dbReference>
<comment type="caution">
    <text evidence="7">The sequence shown here is derived from an EMBL/GenBank/DDBJ whole genome shotgun (WGS) entry which is preliminary data.</text>
</comment>
<feature type="transmembrane region" description="Helical" evidence="5">
    <location>
        <begin position="192"/>
        <end position="210"/>
    </location>
</feature>
<dbReference type="AlphaFoldDB" id="A0AAD7EEQ7"/>
<keyword evidence="4 5" id="KW-0472">Membrane</keyword>
<evidence type="ECO:0000256" key="4">
    <source>
        <dbReference type="ARBA" id="ARBA00023136"/>
    </source>
</evidence>
<evidence type="ECO:0000256" key="5">
    <source>
        <dbReference type="SAM" id="Phobius"/>
    </source>
</evidence>
<feature type="transmembrane region" description="Helical" evidence="5">
    <location>
        <begin position="413"/>
        <end position="445"/>
    </location>
</feature>
<dbReference type="EMBL" id="JARIHO010000056">
    <property type="protein sequence ID" value="KAJ7318677.1"/>
    <property type="molecule type" value="Genomic_DNA"/>
</dbReference>
<dbReference type="Gene3D" id="3.30.750.24">
    <property type="entry name" value="STAS domain"/>
    <property type="match status" value="1"/>
</dbReference>
<dbReference type="PANTHER" id="PTHR43310:SF4">
    <property type="entry name" value="AFR304WP"/>
    <property type="match status" value="1"/>
</dbReference>
<evidence type="ECO:0000259" key="6">
    <source>
        <dbReference type="PROSITE" id="PS50801"/>
    </source>
</evidence>
<organism evidence="7 8">
    <name type="scientific">Mycena albidolilacea</name>
    <dbReference type="NCBI Taxonomy" id="1033008"/>
    <lineage>
        <taxon>Eukaryota</taxon>
        <taxon>Fungi</taxon>
        <taxon>Dikarya</taxon>
        <taxon>Basidiomycota</taxon>
        <taxon>Agaricomycotina</taxon>
        <taxon>Agaricomycetes</taxon>
        <taxon>Agaricomycetidae</taxon>
        <taxon>Agaricales</taxon>
        <taxon>Marasmiineae</taxon>
        <taxon>Mycenaceae</taxon>
        <taxon>Mycena</taxon>
    </lineage>
</organism>
<gene>
    <name evidence="7" type="ORF">DFH08DRAFT_1086444</name>
</gene>
<feature type="transmembrane region" description="Helical" evidence="5">
    <location>
        <begin position="117"/>
        <end position="137"/>
    </location>
</feature>
<evidence type="ECO:0000256" key="3">
    <source>
        <dbReference type="ARBA" id="ARBA00022989"/>
    </source>
</evidence>
<feature type="transmembrane region" description="Helical" evidence="5">
    <location>
        <begin position="55"/>
        <end position="74"/>
    </location>
</feature>
<reference evidence="7" key="1">
    <citation type="submission" date="2023-03" db="EMBL/GenBank/DDBJ databases">
        <title>Massive genome expansion in bonnet fungi (Mycena s.s.) driven by repeated elements and novel gene families across ecological guilds.</title>
        <authorList>
            <consortium name="Lawrence Berkeley National Laboratory"/>
            <person name="Harder C.B."/>
            <person name="Miyauchi S."/>
            <person name="Viragh M."/>
            <person name="Kuo A."/>
            <person name="Thoen E."/>
            <person name="Andreopoulos B."/>
            <person name="Lu D."/>
            <person name="Skrede I."/>
            <person name="Drula E."/>
            <person name="Henrissat B."/>
            <person name="Morin E."/>
            <person name="Kohler A."/>
            <person name="Barry K."/>
            <person name="LaButti K."/>
            <person name="Morin E."/>
            <person name="Salamov A."/>
            <person name="Lipzen A."/>
            <person name="Mereny Z."/>
            <person name="Hegedus B."/>
            <person name="Baldrian P."/>
            <person name="Stursova M."/>
            <person name="Weitz H."/>
            <person name="Taylor A."/>
            <person name="Grigoriev I.V."/>
            <person name="Nagy L.G."/>
            <person name="Martin F."/>
            <person name="Kauserud H."/>
        </authorList>
    </citation>
    <scope>NUCLEOTIDE SEQUENCE</scope>
    <source>
        <strain evidence="7">CBHHK002</strain>
    </source>
</reference>
<keyword evidence="8" id="KW-1185">Reference proteome</keyword>
<dbReference type="PANTHER" id="PTHR43310">
    <property type="entry name" value="SULFATE TRANSPORTER YBAR-RELATED"/>
    <property type="match status" value="1"/>
</dbReference>
<feature type="transmembrane region" description="Helical" evidence="5">
    <location>
        <begin position="21"/>
        <end position="43"/>
    </location>
</feature>
<dbReference type="InterPro" id="IPR011547">
    <property type="entry name" value="SLC26A/SulP_dom"/>
</dbReference>
<feature type="transmembrane region" description="Helical" evidence="5">
    <location>
        <begin position="222"/>
        <end position="244"/>
    </location>
</feature>
<evidence type="ECO:0000256" key="2">
    <source>
        <dbReference type="ARBA" id="ARBA00022692"/>
    </source>
</evidence>
<accession>A0AAD7EEQ7</accession>
<evidence type="ECO:0000256" key="1">
    <source>
        <dbReference type="ARBA" id="ARBA00004141"/>
    </source>
</evidence>
<feature type="transmembrane region" description="Helical" evidence="5">
    <location>
        <begin position="149"/>
        <end position="172"/>
    </location>
</feature>
<name>A0AAD7EEQ7_9AGAR</name>
<feature type="transmembrane region" description="Helical" evidence="5">
    <location>
        <begin position="256"/>
        <end position="276"/>
    </location>
</feature>